<proteinExistence type="inferred from homology"/>
<name>A0ABV5I8X1_9ACTN</name>
<evidence type="ECO:0000256" key="7">
    <source>
        <dbReference type="SAM" id="Phobius"/>
    </source>
</evidence>
<evidence type="ECO:0000256" key="6">
    <source>
        <dbReference type="ARBA" id="ARBA00038076"/>
    </source>
</evidence>
<feature type="transmembrane region" description="Helical" evidence="7">
    <location>
        <begin position="411"/>
        <end position="429"/>
    </location>
</feature>
<feature type="transmembrane region" description="Helical" evidence="7">
    <location>
        <begin position="483"/>
        <end position="507"/>
    </location>
</feature>
<evidence type="ECO:0000256" key="1">
    <source>
        <dbReference type="ARBA" id="ARBA00004651"/>
    </source>
</evidence>
<gene>
    <name evidence="9" type="ORF">ACFFV7_06145</name>
</gene>
<sequence>MSAFLAALRISRRDALRFKGRSALIMVMIGLPILVITGMLTGAATTSLTAQERAGSRMGAADARLITFSSRAQVEQDYSGYSAGQPKSTGSTRPWTTTEINTLLPGRLLRYQESVVSARLPDGFSQADVLEIDLRDPMTAGLRPLLRGRYAAAPGEVAISSKMAGSGVRVGDTLVTRRPDRTAKVVGVVENPNRPGILELAALPEGLLPHQNDGNSSGWLADTAAPVMWSKVQQLNRAGLGVTSRAVLDAHAGDDSRFDGPGHLEDAVLLGVAIVLVVMETVLLAGPAFAVGLRRRRRELAMIAAQGGSARHLRMIVLADGLVLGGAAALLGVVLGIGPGLLVESIAARELDWTHGPAEVPWLPVLGVAVLGLVSGLIAAIVPAVQASRQDTAQVLAGRAAEIRGRARRPVLGIVLLLVGLGATGYAMTRGVVSIAAAFVPFVLGVVALMPWLVQATSRIAARLPLPLRLSVRDAARHRVRTASAAAAVMAATMGAVTLGIGSSSAYTHEEESNISVFPLGTTVIGGATTMDGQTWARLKEAVRVRFPGTEIVAGHEVTDAKGRTMWLTVNATCGAEACQPWVHDRPPIGGADLLAFLQKRRDPQAVAALAAGKAVAFSPDVVRDGMIEVAVDRQDAATRSTIRTIRIPAVLSTGADPRQAGAMIPPQALAKAGFRVVERMLYTASPPQDERRMEADLRGEVDGNLFLYAERGKGEDRAFALMIVLGAALVLVLGGTFAATGLAAADMRPDLNNLSAVGAAPRVRRLVVAAQAAYIAGLGAGVGLLAGSVVGVAVTWPLTRNGAAGSRAFLDGPAVIDVPWLLLATLVLGLPLVAALVAGLFTRTRLVLARRVA</sequence>
<protein>
    <submittedName>
        <fullName evidence="9">ABC transporter permease</fullName>
    </submittedName>
</protein>
<reference evidence="9 10" key="1">
    <citation type="submission" date="2024-09" db="EMBL/GenBank/DDBJ databases">
        <authorList>
            <person name="Sun Q."/>
            <person name="Mori K."/>
        </authorList>
    </citation>
    <scope>NUCLEOTIDE SEQUENCE [LARGE SCALE GENOMIC DNA]</scope>
    <source>
        <strain evidence="9 10">CCM 3426</strain>
    </source>
</reference>
<keyword evidence="10" id="KW-1185">Reference proteome</keyword>
<feature type="transmembrane region" description="Helical" evidence="7">
    <location>
        <begin position="362"/>
        <end position="385"/>
    </location>
</feature>
<keyword evidence="5 7" id="KW-0472">Membrane</keyword>
<feature type="transmembrane region" description="Helical" evidence="7">
    <location>
        <begin position="767"/>
        <end position="799"/>
    </location>
</feature>
<feature type="transmembrane region" description="Helical" evidence="7">
    <location>
        <begin position="21"/>
        <end position="44"/>
    </location>
</feature>
<feature type="transmembrane region" description="Helical" evidence="7">
    <location>
        <begin position="435"/>
        <end position="454"/>
    </location>
</feature>
<comment type="caution">
    <text evidence="9">The sequence shown here is derived from an EMBL/GenBank/DDBJ whole genome shotgun (WGS) entry which is preliminary data.</text>
</comment>
<dbReference type="InterPro" id="IPR003838">
    <property type="entry name" value="ABC3_permease_C"/>
</dbReference>
<keyword evidence="2" id="KW-1003">Cell membrane</keyword>
<evidence type="ECO:0000256" key="3">
    <source>
        <dbReference type="ARBA" id="ARBA00022692"/>
    </source>
</evidence>
<dbReference type="PANTHER" id="PTHR30572:SF4">
    <property type="entry name" value="ABC TRANSPORTER PERMEASE YTRF"/>
    <property type="match status" value="1"/>
</dbReference>
<dbReference type="Proteomes" id="UP001589647">
    <property type="component" value="Unassembled WGS sequence"/>
</dbReference>
<evidence type="ECO:0000256" key="5">
    <source>
        <dbReference type="ARBA" id="ARBA00023136"/>
    </source>
</evidence>
<feature type="transmembrane region" description="Helical" evidence="7">
    <location>
        <begin position="313"/>
        <end position="342"/>
    </location>
</feature>
<feature type="transmembrane region" description="Helical" evidence="7">
    <location>
        <begin position="720"/>
        <end position="746"/>
    </location>
</feature>
<organism evidence="9 10">
    <name type="scientific">Nonomuraea spiralis</name>
    <dbReference type="NCBI Taxonomy" id="46182"/>
    <lineage>
        <taxon>Bacteria</taxon>
        <taxon>Bacillati</taxon>
        <taxon>Actinomycetota</taxon>
        <taxon>Actinomycetes</taxon>
        <taxon>Streptosporangiales</taxon>
        <taxon>Streptosporangiaceae</taxon>
        <taxon>Nonomuraea</taxon>
    </lineage>
</organism>
<keyword evidence="4 7" id="KW-1133">Transmembrane helix</keyword>
<feature type="transmembrane region" description="Helical" evidence="7">
    <location>
        <begin position="267"/>
        <end position="293"/>
    </location>
</feature>
<accession>A0ABV5I8X1</accession>
<evidence type="ECO:0000259" key="8">
    <source>
        <dbReference type="Pfam" id="PF02687"/>
    </source>
</evidence>
<comment type="similarity">
    <text evidence="6">Belongs to the ABC-4 integral membrane protein family.</text>
</comment>
<evidence type="ECO:0000313" key="10">
    <source>
        <dbReference type="Proteomes" id="UP001589647"/>
    </source>
</evidence>
<feature type="transmembrane region" description="Helical" evidence="7">
    <location>
        <begin position="819"/>
        <end position="842"/>
    </location>
</feature>
<dbReference type="Pfam" id="PF02687">
    <property type="entry name" value="FtsX"/>
    <property type="match status" value="1"/>
</dbReference>
<evidence type="ECO:0000256" key="4">
    <source>
        <dbReference type="ARBA" id="ARBA00022989"/>
    </source>
</evidence>
<evidence type="ECO:0000313" key="9">
    <source>
        <dbReference type="EMBL" id="MFB9200767.1"/>
    </source>
</evidence>
<feature type="domain" description="ABC3 transporter permease C-terminal" evidence="8">
    <location>
        <begin position="272"/>
        <end position="390"/>
    </location>
</feature>
<comment type="subcellular location">
    <subcellularLocation>
        <location evidence="1">Cell membrane</location>
        <topology evidence="1">Multi-pass membrane protein</topology>
    </subcellularLocation>
</comment>
<dbReference type="PANTHER" id="PTHR30572">
    <property type="entry name" value="MEMBRANE COMPONENT OF TRANSPORTER-RELATED"/>
    <property type="match status" value="1"/>
</dbReference>
<keyword evidence="3 7" id="KW-0812">Transmembrane</keyword>
<dbReference type="EMBL" id="JBHMEI010000003">
    <property type="protein sequence ID" value="MFB9200767.1"/>
    <property type="molecule type" value="Genomic_DNA"/>
</dbReference>
<evidence type="ECO:0000256" key="2">
    <source>
        <dbReference type="ARBA" id="ARBA00022475"/>
    </source>
</evidence>
<dbReference type="InterPro" id="IPR050250">
    <property type="entry name" value="Macrolide_Exporter_MacB"/>
</dbReference>
<dbReference type="RefSeq" id="WP_189646675.1">
    <property type="nucleotide sequence ID" value="NZ_BMRC01000003.1"/>
</dbReference>